<evidence type="ECO:0000256" key="1">
    <source>
        <dbReference type="ARBA" id="ARBA00023002"/>
    </source>
</evidence>
<dbReference type="PANTHER" id="PTHR43364">
    <property type="entry name" value="NADH-SPECIFIC METHYLGLYOXAL REDUCTASE-RELATED"/>
    <property type="match status" value="1"/>
</dbReference>
<proteinExistence type="predicted"/>
<dbReference type="InterPro" id="IPR050523">
    <property type="entry name" value="AKR_Detox_Biosynth"/>
</dbReference>
<evidence type="ECO:0000313" key="4">
    <source>
        <dbReference type="Proteomes" id="UP000295097"/>
    </source>
</evidence>
<dbReference type="Proteomes" id="UP000295097">
    <property type="component" value="Unassembled WGS sequence"/>
</dbReference>
<dbReference type="SUPFAM" id="SSF51430">
    <property type="entry name" value="NAD(P)-linked oxidoreductase"/>
    <property type="match status" value="1"/>
</dbReference>
<reference evidence="3 4" key="1">
    <citation type="submission" date="2019-03" db="EMBL/GenBank/DDBJ databases">
        <title>Freshwater and sediment microbial communities from various areas in North America, analyzing microbe dynamics in response to fracking.</title>
        <authorList>
            <person name="Lamendella R."/>
        </authorList>
    </citation>
    <scope>NUCLEOTIDE SEQUENCE [LARGE SCALE GENOMIC DNA]</scope>
    <source>
        <strain evidence="3 4">175.2</strain>
    </source>
</reference>
<dbReference type="InterPro" id="IPR036812">
    <property type="entry name" value="NAD(P)_OxRdtase_dom_sf"/>
</dbReference>
<accession>A0A4R3NVG2</accession>
<evidence type="ECO:0000259" key="2">
    <source>
        <dbReference type="Pfam" id="PF00248"/>
    </source>
</evidence>
<dbReference type="InterPro" id="IPR023210">
    <property type="entry name" value="NADP_OxRdtase_dom"/>
</dbReference>
<dbReference type="CDD" id="cd19102">
    <property type="entry name" value="AKR_unchar"/>
    <property type="match status" value="1"/>
</dbReference>
<dbReference type="RefSeq" id="WP_245510966.1">
    <property type="nucleotide sequence ID" value="NZ_SMAR01000007.1"/>
</dbReference>
<dbReference type="Pfam" id="PF00248">
    <property type="entry name" value="Aldo_ket_red"/>
    <property type="match status" value="1"/>
</dbReference>
<protein>
    <submittedName>
        <fullName evidence="3">Aryl-alcohol dehydrogenase-like predicted oxidoreductase</fullName>
    </submittedName>
</protein>
<dbReference type="GO" id="GO:0016491">
    <property type="term" value="F:oxidoreductase activity"/>
    <property type="evidence" value="ECO:0007669"/>
    <property type="project" value="UniProtKB-KW"/>
</dbReference>
<dbReference type="Gene3D" id="3.20.20.100">
    <property type="entry name" value="NADP-dependent oxidoreductase domain"/>
    <property type="match status" value="1"/>
</dbReference>
<organism evidence="3 4">
    <name type="scientific">Martelella mediterranea</name>
    <dbReference type="NCBI Taxonomy" id="293089"/>
    <lineage>
        <taxon>Bacteria</taxon>
        <taxon>Pseudomonadati</taxon>
        <taxon>Pseudomonadota</taxon>
        <taxon>Alphaproteobacteria</taxon>
        <taxon>Hyphomicrobiales</taxon>
        <taxon>Aurantimonadaceae</taxon>
        <taxon>Martelella</taxon>
    </lineage>
</organism>
<gene>
    <name evidence="3" type="ORF">EDC90_100797</name>
</gene>
<dbReference type="GO" id="GO:0005829">
    <property type="term" value="C:cytosol"/>
    <property type="evidence" value="ECO:0007669"/>
    <property type="project" value="TreeGrafter"/>
</dbReference>
<dbReference type="EMBL" id="SMAR01000007">
    <property type="protein sequence ID" value="TCT41121.1"/>
    <property type="molecule type" value="Genomic_DNA"/>
</dbReference>
<name>A0A4R3NVG2_9HYPH</name>
<sequence length="341" mass="37434">MTIHPKTTHQLPLRRLGKTDMAITRTGFGAWAIGGGDWAAGWGSQDDDDSISAIHRAISLGVNWIDTASVYGLGHSEEVVGRAIRDIPQAERPFIFTKCGLEWDEQNRHEKPRRIGHPDRIRVQTEESLQRLGVERIDLMQVHWPSEDVPLAEYWGALSKLKAEGKVRAIGLSNHNATQLQEAEAVAHVDTLQPPFSAIRRDTAEQLLPWARGHDTAVICYSPMQAGLLTGRFSEDRAANLPDDDWRKNAEQFNGDKLRANLALAEALKPVAKRHGVSQAAIAIAWVLAWPGLTGAIVGARNPDQIDGWIAAASLDLDDDDMNEIAEAIKRTGAGSGPMRP</sequence>
<dbReference type="PANTHER" id="PTHR43364:SF4">
    <property type="entry name" value="NAD(P)-LINKED OXIDOREDUCTASE SUPERFAMILY PROTEIN"/>
    <property type="match status" value="1"/>
</dbReference>
<keyword evidence="4" id="KW-1185">Reference proteome</keyword>
<dbReference type="AlphaFoldDB" id="A0A4R3NVG2"/>
<keyword evidence="1" id="KW-0560">Oxidoreductase</keyword>
<feature type="domain" description="NADP-dependent oxidoreductase" evidence="2">
    <location>
        <begin position="27"/>
        <end position="329"/>
    </location>
</feature>
<comment type="caution">
    <text evidence="3">The sequence shown here is derived from an EMBL/GenBank/DDBJ whole genome shotgun (WGS) entry which is preliminary data.</text>
</comment>
<evidence type="ECO:0000313" key="3">
    <source>
        <dbReference type="EMBL" id="TCT41121.1"/>
    </source>
</evidence>